<dbReference type="GeneID" id="94843964"/>
<evidence type="ECO:0000256" key="2">
    <source>
        <dbReference type="SAM" id="MobiDB-lite"/>
    </source>
</evidence>
<feature type="domain" description="HMG box" evidence="3">
    <location>
        <begin position="20"/>
        <end position="73"/>
    </location>
</feature>
<accession>A0A1J4JMU7</accession>
<organism evidence="4 5">
    <name type="scientific">Tritrichomonas foetus</name>
    <dbReference type="NCBI Taxonomy" id="1144522"/>
    <lineage>
        <taxon>Eukaryota</taxon>
        <taxon>Metamonada</taxon>
        <taxon>Parabasalia</taxon>
        <taxon>Tritrichomonadida</taxon>
        <taxon>Tritrichomonadidae</taxon>
        <taxon>Tritrichomonas</taxon>
    </lineage>
</organism>
<dbReference type="Pfam" id="PF00505">
    <property type="entry name" value="HMG_box"/>
    <property type="match status" value="1"/>
</dbReference>
<dbReference type="RefSeq" id="XP_068352896.1">
    <property type="nucleotide sequence ID" value="XM_068509260.1"/>
</dbReference>
<evidence type="ECO:0000259" key="3">
    <source>
        <dbReference type="PROSITE" id="PS50118"/>
    </source>
</evidence>
<feature type="region of interest" description="Disordered" evidence="2">
    <location>
        <begin position="107"/>
        <end position="127"/>
    </location>
</feature>
<keyword evidence="1" id="KW-0539">Nucleus</keyword>
<reference evidence="4" key="1">
    <citation type="submission" date="2016-10" db="EMBL/GenBank/DDBJ databases">
        <authorList>
            <person name="Benchimol M."/>
            <person name="Almeida L.G."/>
            <person name="Vasconcelos A.T."/>
            <person name="Perreira-Neves A."/>
            <person name="Rosa I.A."/>
            <person name="Tasca T."/>
            <person name="Bogo M.R."/>
            <person name="de Souza W."/>
        </authorList>
    </citation>
    <scope>NUCLEOTIDE SEQUENCE [LARGE SCALE GENOMIC DNA]</scope>
    <source>
        <strain evidence="4">K</strain>
    </source>
</reference>
<dbReference type="OrthoDB" id="1919336at2759"/>
<dbReference type="InterPro" id="IPR009071">
    <property type="entry name" value="HMG_box_dom"/>
</dbReference>
<feature type="DNA-binding region" description="HMG box" evidence="1">
    <location>
        <begin position="20"/>
        <end position="73"/>
    </location>
</feature>
<dbReference type="SUPFAM" id="SSF47095">
    <property type="entry name" value="HMG-box"/>
    <property type="match status" value="1"/>
</dbReference>
<proteinExistence type="predicted"/>
<dbReference type="GO" id="GO:0003677">
    <property type="term" value="F:DNA binding"/>
    <property type="evidence" value="ECO:0007669"/>
    <property type="project" value="UniProtKB-UniRule"/>
</dbReference>
<dbReference type="EMBL" id="MLAK01000989">
    <property type="protein sequence ID" value="OHS99759.1"/>
    <property type="molecule type" value="Genomic_DNA"/>
</dbReference>
<keyword evidence="1" id="KW-0238">DNA-binding</keyword>
<evidence type="ECO:0000256" key="1">
    <source>
        <dbReference type="PROSITE-ProRule" id="PRU00267"/>
    </source>
</evidence>
<dbReference type="Gene3D" id="1.10.30.10">
    <property type="entry name" value="High mobility group box domain"/>
    <property type="match status" value="1"/>
</dbReference>
<name>A0A1J4JMU7_9EUKA</name>
<dbReference type="PROSITE" id="PS50118">
    <property type="entry name" value="HMG_BOX_2"/>
    <property type="match status" value="1"/>
</dbReference>
<evidence type="ECO:0000313" key="4">
    <source>
        <dbReference type="EMBL" id="OHS99759.1"/>
    </source>
</evidence>
<dbReference type="GO" id="GO:0005634">
    <property type="term" value="C:nucleus"/>
    <property type="evidence" value="ECO:0007669"/>
    <property type="project" value="UniProtKB-UniRule"/>
</dbReference>
<dbReference type="Proteomes" id="UP000179807">
    <property type="component" value="Unassembled WGS sequence"/>
</dbReference>
<dbReference type="CDD" id="cd00084">
    <property type="entry name" value="HMG-box_SF"/>
    <property type="match status" value="1"/>
</dbReference>
<dbReference type="VEuPathDB" id="TrichDB:TRFO_33759"/>
<protein>
    <recommendedName>
        <fullName evidence="3">HMG box domain-containing protein</fullName>
    </recommendedName>
</protein>
<gene>
    <name evidence="4" type="ORF">TRFO_33759</name>
</gene>
<dbReference type="InterPro" id="IPR036910">
    <property type="entry name" value="HMG_box_dom_sf"/>
</dbReference>
<keyword evidence="5" id="KW-1185">Reference proteome</keyword>
<dbReference type="AlphaFoldDB" id="A0A1J4JMU7"/>
<evidence type="ECO:0000313" key="5">
    <source>
        <dbReference type="Proteomes" id="UP000179807"/>
    </source>
</evidence>
<comment type="caution">
    <text evidence="4">The sequence shown here is derived from an EMBL/GenBank/DDBJ whole genome shotgun (WGS) entry which is preliminary data.</text>
</comment>
<sequence length="248" mass="28711">MNLPNSTTNSLPKSKSNPCRNYALEPFQLFCYQTRNDLQASQPNLSASEITSILAKMWRDMDPRQRNSFINTAHNYNEILIKDKSLNEKINRPKVRQHDQQITSLNTDQSFSGRNDSFAGKNENPHHEYSNPFYQAGFNLYHVNHFGNDNSTTNSMNTDRLSQGMNHQFQSSHHSNVFFNKSNENGDVKNSMNDVSENSVFSSRRNTQNRNRLTLDLPFLTIVQRGETSADISKISREFYDELFRLDE</sequence>